<evidence type="ECO:0000313" key="16">
    <source>
        <dbReference type="EnsemblMetazoa" id="XP_011671489"/>
    </source>
</evidence>
<sequence>MDHHTRCFLGKRSAVIFLVIYTILMGFMFLSYLYTPDGSTSSTNHPGGKDVIVIKKSAVRTFSDSVDPDGRIRMGLNLPKPGNPALVKTHFKSLRTGQPLKKKCKKCAVISSAGHMLGSKRGREIDSMPCVIRMNNSPIEGFEEDVGSRTTMRVVCHMSTEPVNADSGNLLNPANKQSRPEQIVFFGLNEPNHRWALEKAEIMVKSYPEVDFYSLDEVGELQFDLIFQNETGKNKYDTNTWLSTGWYTILLALDMCEEVHMYGMVNENYCENNLDSKIRYHYFQTWDNPTECDYYKSHEDTRYLGGHRFITEKAIFSRWGAMLNLTFHQPDWEPPKLADVLNKPLKTPFVSRDEGDKSAVGKLLESFAKWAFGSMM</sequence>
<keyword evidence="7" id="KW-0730">Sialic acid</keyword>
<dbReference type="GO" id="GO:0000139">
    <property type="term" value="C:Golgi membrane"/>
    <property type="evidence" value="ECO:0007669"/>
    <property type="project" value="UniProtKB-SubCell"/>
</dbReference>
<keyword evidence="10" id="KW-0443">Lipid metabolism</keyword>
<keyword evidence="12" id="KW-1015">Disulfide bond</keyword>
<evidence type="ECO:0000256" key="7">
    <source>
        <dbReference type="ARBA" id="ARBA00022981"/>
    </source>
</evidence>
<feature type="transmembrane region" description="Helical" evidence="15">
    <location>
        <begin position="12"/>
        <end position="34"/>
    </location>
</feature>
<dbReference type="CDD" id="cd23965">
    <property type="entry name" value="GT29_ST6GALNAC3_4_5_6"/>
    <property type="match status" value="1"/>
</dbReference>
<dbReference type="GeneID" id="590622"/>
<comment type="similarity">
    <text evidence="2">Belongs to the glycosyltransferase 29 family.</text>
</comment>
<keyword evidence="11 15" id="KW-0472">Membrane</keyword>
<evidence type="ECO:0000256" key="14">
    <source>
        <dbReference type="ARBA" id="ARBA00043744"/>
    </source>
</evidence>
<keyword evidence="6" id="KW-0735">Signal-anchor</keyword>
<evidence type="ECO:0000256" key="9">
    <source>
        <dbReference type="ARBA" id="ARBA00023034"/>
    </source>
</evidence>
<keyword evidence="5 15" id="KW-0812">Transmembrane</keyword>
<evidence type="ECO:0000256" key="2">
    <source>
        <dbReference type="ARBA" id="ARBA00006003"/>
    </source>
</evidence>
<dbReference type="RefSeq" id="XP_011671489.2">
    <property type="nucleotide sequence ID" value="XM_011673187.2"/>
</dbReference>
<reference evidence="17" key="1">
    <citation type="submission" date="2015-02" db="EMBL/GenBank/DDBJ databases">
        <title>Genome sequencing for Strongylocentrotus purpuratus.</title>
        <authorList>
            <person name="Murali S."/>
            <person name="Liu Y."/>
            <person name="Vee V."/>
            <person name="English A."/>
            <person name="Wang M."/>
            <person name="Skinner E."/>
            <person name="Han Y."/>
            <person name="Muzny D.M."/>
            <person name="Worley K.C."/>
            <person name="Gibbs R.A."/>
        </authorList>
    </citation>
    <scope>NUCLEOTIDE SEQUENCE</scope>
</reference>
<proteinExistence type="inferred from homology"/>
<dbReference type="GO" id="GO:0008373">
    <property type="term" value="F:sialyltransferase activity"/>
    <property type="evidence" value="ECO:0007669"/>
    <property type="project" value="InterPro"/>
</dbReference>
<dbReference type="Gene3D" id="3.90.1480.20">
    <property type="entry name" value="Glycosyl transferase family 29"/>
    <property type="match status" value="1"/>
</dbReference>
<evidence type="ECO:0000256" key="11">
    <source>
        <dbReference type="ARBA" id="ARBA00023136"/>
    </source>
</evidence>
<evidence type="ECO:0000256" key="15">
    <source>
        <dbReference type="SAM" id="Phobius"/>
    </source>
</evidence>
<keyword evidence="3" id="KW-0328">Glycosyltransferase</keyword>
<keyword evidence="4" id="KW-0808">Transferase</keyword>
<keyword evidence="9" id="KW-0333">Golgi apparatus</keyword>
<evidence type="ECO:0000256" key="6">
    <source>
        <dbReference type="ARBA" id="ARBA00022968"/>
    </source>
</evidence>
<evidence type="ECO:0000256" key="4">
    <source>
        <dbReference type="ARBA" id="ARBA00022679"/>
    </source>
</evidence>
<evidence type="ECO:0000256" key="12">
    <source>
        <dbReference type="ARBA" id="ARBA00023157"/>
    </source>
</evidence>
<comment type="subcellular location">
    <subcellularLocation>
        <location evidence="1">Golgi apparatus membrane</location>
        <topology evidence="1">Single-pass type II membrane protein</topology>
    </subcellularLocation>
</comment>
<dbReference type="GO" id="GO:0006629">
    <property type="term" value="P:lipid metabolic process"/>
    <property type="evidence" value="ECO:0007669"/>
    <property type="project" value="UniProtKB-KW"/>
</dbReference>
<dbReference type="Proteomes" id="UP000007110">
    <property type="component" value="Unassembled WGS sequence"/>
</dbReference>
<dbReference type="InterPro" id="IPR001675">
    <property type="entry name" value="Glyco_trans_29"/>
</dbReference>
<evidence type="ECO:0000256" key="3">
    <source>
        <dbReference type="ARBA" id="ARBA00022676"/>
    </source>
</evidence>
<accession>A0A7M7HIW9</accession>
<evidence type="ECO:0000256" key="8">
    <source>
        <dbReference type="ARBA" id="ARBA00022989"/>
    </source>
</evidence>
<evidence type="ECO:0000256" key="1">
    <source>
        <dbReference type="ARBA" id="ARBA00004323"/>
    </source>
</evidence>
<reference evidence="16" key="2">
    <citation type="submission" date="2021-01" db="UniProtKB">
        <authorList>
            <consortium name="EnsemblMetazoa"/>
        </authorList>
    </citation>
    <scope>IDENTIFICATION</scope>
</reference>
<keyword evidence="13" id="KW-0325">Glycoprotein</keyword>
<protein>
    <submittedName>
        <fullName evidence="16">Uncharacterized protein</fullName>
    </submittedName>
</protein>
<evidence type="ECO:0000313" key="17">
    <source>
        <dbReference type="Proteomes" id="UP000007110"/>
    </source>
</evidence>
<dbReference type="AlphaFoldDB" id="A0A7M7HIW9"/>
<evidence type="ECO:0000256" key="5">
    <source>
        <dbReference type="ARBA" id="ARBA00022692"/>
    </source>
</evidence>
<dbReference type="KEGG" id="spu:590622"/>
<evidence type="ECO:0000256" key="10">
    <source>
        <dbReference type="ARBA" id="ARBA00023098"/>
    </source>
</evidence>
<organism evidence="16 17">
    <name type="scientific">Strongylocentrotus purpuratus</name>
    <name type="common">Purple sea urchin</name>
    <dbReference type="NCBI Taxonomy" id="7668"/>
    <lineage>
        <taxon>Eukaryota</taxon>
        <taxon>Metazoa</taxon>
        <taxon>Echinodermata</taxon>
        <taxon>Eleutherozoa</taxon>
        <taxon>Echinozoa</taxon>
        <taxon>Echinoidea</taxon>
        <taxon>Euechinoidea</taxon>
        <taxon>Echinacea</taxon>
        <taxon>Camarodonta</taxon>
        <taxon>Echinidea</taxon>
        <taxon>Strongylocentrotidae</taxon>
        <taxon>Strongylocentrotus</taxon>
    </lineage>
</organism>
<dbReference type="PANTHER" id="PTHR45906">
    <property type="entry name" value="ALPHA-N-ACETYL-NEURAMINYL-2,3-BETA-GALACTOSYL-1, 3-N-ACETYL-GALACTOSAMINIDE ALPHA-2,6-SIALYLTRANSFERASE-LIKE"/>
    <property type="match status" value="1"/>
</dbReference>
<comment type="catalytic activity">
    <reaction evidence="14">
        <text>a ganglioside GM1b (d18:1(4E)) + CMP-N-acetyl-beta-neuraminate = a ganglioside GD1alpha (d18:1(4E)) + CMP + H(+)</text>
        <dbReference type="Rhea" id="RHEA:41968"/>
        <dbReference type="ChEBI" id="CHEBI:15378"/>
        <dbReference type="ChEBI" id="CHEBI:57812"/>
        <dbReference type="ChEBI" id="CHEBI:60377"/>
        <dbReference type="ChEBI" id="CHEBI:78568"/>
        <dbReference type="ChEBI" id="CHEBI:78569"/>
    </reaction>
    <physiologicalReaction direction="left-to-right" evidence="14">
        <dbReference type="Rhea" id="RHEA:41969"/>
    </physiologicalReaction>
</comment>
<dbReference type="OMA" id="CNEIHVY"/>
<dbReference type="InterPro" id="IPR038578">
    <property type="entry name" value="GT29-like_sf"/>
</dbReference>
<keyword evidence="17" id="KW-1185">Reference proteome</keyword>
<dbReference type="PANTHER" id="PTHR45906:SF1">
    <property type="entry name" value="ALPHA-N-ACETYL-NEURAMINYL-2,3-BETA-GALACTOSYL-1, 3-N-ACETYL-GALACTOSAMINIDE ALPHA-2,6-SIALYLTRANSFERASE-LIKE"/>
    <property type="match status" value="1"/>
</dbReference>
<keyword evidence="8 15" id="KW-1133">Transmembrane helix</keyword>
<dbReference type="Pfam" id="PF00777">
    <property type="entry name" value="Glyco_transf_29"/>
    <property type="match status" value="1"/>
</dbReference>
<evidence type="ECO:0000256" key="13">
    <source>
        <dbReference type="ARBA" id="ARBA00023180"/>
    </source>
</evidence>
<name>A0A7M7HIW9_STRPU</name>
<dbReference type="EnsemblMetazoa" id="XM_011673187">
    <property type="protein sequence ID" value="XP_011671489"/>
    <property type="gene ID" value="LOC590622"/>
</dbReference>